<dbReference type="GO" id="GO:0006508">
    <property type="term" value="P:proteolysis"/>
    <property type="evidence" value="ECO:0007669"/>
    <property type="project" value="UniProtKB-KW"/>
</dbReference>
<feature type="transmembrane region" description="Helical" evidence="8">
    <location>
        <begin position="77"/>
        <end position="95"/>
    </location>
</feature>
<organism evidence="9 10">
    <name type="scientific">Syntrophomonas wolfei subsp. wolfei (strain DSM 2245B / Goettingen)</name>
    <dbReference type="NCBI Taxonomy" id="335541"/>
    <lineage>
        <taxon>Bacteria</taxon>
        <taxon>Bacillati</taxon>
        <taxon>Bacillota</taxon>
        <taxon>Clostridia</taxon>
        <taxon>Eubacteriales</taxon>
        <taxon>Syntrophomonadaceae</taxon>
        <taxon>Syntrophomonas</taxon>
    </lineage>
</organism>
<dbReference type="SMART" id="SM00793">
    <property type="entry name" value="AgrB"/>
    <property type="match status" value="1"/>
</dbReference>
<keyword evidence="3" id="KW-0645">Protease</keyword>
<proteinExistence type="predicted"/>
<evidence type="ECO:0000313" key="10">
    <source>
        <dbReference type="Proteomes" id="UP000001968"/>
    </source>
</evidence>
<dbReference type="GO" id="GO:0008233">
    <property type="term" value="F:peptidase activity"/>
    <property type="evidence" value="ECO:0007669"/>
    <property type="project" value="UniProtKB-KW"/>
</dbReference>
<dbReference type="AlphaFoldDB" id="Q0AXF5"/>
<sequence length="212" mass="24011">MHALAKRIAEWLVDRSDYPFNQEEIRYGIEVFLGTVFQIIIILLVAFVIGLAKEVAFCLLSAAVYRRFSGGAHCEKYYRCTLTSLLVFNVLAYIAHLIDPAYFQLLILIAFITSLLALLFLVPVDNPRNLISNTEQRKTLKLKTSMVLMVLFGGSIGAYRLYTHQIALAILLGVLWQTFTLTALGHKFIVGWDRSFAYIETIFSKEGGIHNE</sequence>
<dbReference type="Proteomes" id="UP000001968">
    <property type="component" value="Chromosome"/>
</dbReference>
<dbReference type="InterPro" id="IPR006741">
    <property type="entry name" value="AgrB"/>
</dbReference>
<evidence type="ECO:0000313" key="9">
    <source>
        <dbReference type="EMBL" id="ABI68599.1"/>
    </source>
</evidence>
<keyword evidence="10" id="KW-1185">Reference proteome</keyword>
<evidence type="ECO:0000256" key="6">
    <source>
        <dbReference type="ARBA" id="ARBA00022989"/>
    </source>
</evidence>
<evidence type="ECO:0000256" key="1">
    <source>
        <dbReference type="ARBA" id="ARBA00022475"/>
    </source>
</evidence>
<evidence type="ECO:0000256" key="2">
    <source>
        <dbReference type="ARBA" id="ARBA00022654"/>
    </source>
</evidence>
<name>Q0AXF5_SYNWW</name>
<gene>
    <name evidence="9" type="ordered locus">Swol_1290</name>
</gene>
<feature type="transmembrane region" description="Helical" evidence="8">
    <location>
        <begin position="142"/>
        <end position="160"/>
    </location>
</feature>
<evidence type="ECO:0000256" key="3">
    <source>
        <dbReference type="ARBA" id="ARBA00022670"/>
    </source>
</evidence>
<keyword evidence="5" id="KW-0378">Hydrolase</keyword>
<keyword evidence="1" id="KW-1003">Cell membrane</keyword>
<feature type="transmembrane region" description="Helical" evidence="8">
    <location>
        <begin position="166"/>
        <end position="185"/>
    </location>
</feature>
<dbReference type="KEGG" id="swo:Swol_1290"/>
<dbReference type="HOGENOM" id="CLU_098969_0_0_9"/>
<keyword evidence="7 8" id="KW-0472">Membrane</keyword>
<dbReference type="Pfam" id="PF04647">
    <property type="entry name" value="AgrB"/>
    <property type="match status" value="1"/>
</dbReference>
<feature type="transmembrane region" description="Helical" evidence="8">
    <location>
        <begin position="101"/>
        <end position="122"/>
    </location>
</feature>
<evidence type="ECO:0000256" key="8">
    <source>
        <dbReference type="SAM" id="Phobius"/>
    </source>
</evidence>
<dbReference type="GO" id="GO:0016020">
    <property type="term" value="C:membrane"/>
    <property type="evidence" value="ECO:0007669"/>
    <property type="project" value="InterPro"/>
</dbReference>
<dbReference type="GO" id="GO:0009372">
    <property type="term" value="P:quorum sensing"/>
    <property type="evidence" value="ECO:0007669"/>
    <property type="project" value="UniProtKB-KW"/>
</dbReference>
<evidence type="ECO:0000256" key="4">
    <source>
        <dbReference type="ARBA" id="ARBA00022692"/>
    </source>
</evidence>
<feature type="transmembrane region" description="Helical" evidence="8">
    <location>
        <begin position="36"/>
        <end position="65"/>
    </location>
</feature>
<dbReference type="eggNOG" id="COG4512">
    <property type="taxonomic scope" value="Bacteria"/>
</dbReference>
<reference evidence="10" key="1">
    <citation type="journal article" date="2010" name="Environ. Microbiol.">
        <title>The genome of Syntrophomonas wolfei: new insights into syntrophic metabolism and biohydrogen production.</title>
        <authorList>
            <person name="Sieber J.R."/>
            <person name="Sims D.R."/>
            <person name="Han C."/>
            <person name="Kim E."/>
            <person name="Lykidis A."/>
            <person name="Lapidus A.L."/>
            <person name="McDonnald E."/>
            <person name="Rohlin L."/>
            <person name="Culley D.E."/>
            <person name="Gunsalus R."/>
            <person name="McInerney M.J."/>
        </authorList>
    </citation>
    <scope>NUCLEOTIDE SEQUENCE [LARGE SCALE GENOMIC DNA]</scope>
    <source>
        <strain evidence="10">DSM 2245B / Goettingen</strain>
    </source>
</reference>
<keyword evidence="6 8" id="KW-1133">Transmembrane helix</keyword>
<keyword evidence="4 8" id="KW-0812">Transmembrane</keyword>
<accession>Q0AXF5</accession>
<dbReference type="OrthoDB" id="2854767at2"/>
<evidence type="ECO:0000256" key="5">
    <source>
        <dbReference type="ARBA" id="ARBA00022801"/>
    </source>
</evidence>
<keyword evidence="2" id="KW-0673">Quorum sensing</keyword>
<protein>
    <submittedName>
        <fullName evidence="9">Accessory gene regulator B</fullName>
    </submittedName>
</protein>
<evidence type="ECO:0000256" key="7">
    <source>
        <dbReference type="ARBA" id="ARBA00023136"/>
    </source>
</evidence>
<dbReference type="STRING" id="335541.Swol_1290"/>
<dbReference type="EMBL" id="CP000448">
    <property type="protein sequence ID" value="ABI68599.1"/>
    <property type="molecule type" value="Genomic_DNA"/>
</dbReference>